<accession>A0A9D1KCV4</accession>
<gene>
    <name evidence="5" type="ORF">IAD06_07200</name>
</gene>
<evidence type="ECO:0000256" key="3">
    <source>
        <dbReference type="ARBA" id="ARBA00006171"/>
    </source>
</evidence>
<comment type="catalytic activity">
    <reaction evidence="1">
        <text>2-phosphoglycolate + H2O = glycolate + phosphate</text>
        <dbReference type="Rhea" id="RHEA:14369"/>
        <dbReference type="ChEBI" id="CHEBI:15377"/>
        <dbReference type="ChEBI" id="CHEBI:29805"/>
        <dbReference type="ChEBI" id="CHEBI:43474"/>
        <dbReference type="ChEBI" id="CHEBI:58033"/>
        <dbReference type="EC" id="3.1.3.18"/>
    </reaction>
</comment>
<dbReference type="InterPro" id="IPR050155">
    <property type="entry name" value="HAD-like_hydrolase_sf"/>
</dbReference>
<dbReference type="InterPro" id="IPR036412">
    <property type="entry name" value="HAD-like_sf"/>
</dbReference>
<proteinExistence type="inferred from homology"/>
<protein>
    <recommendedName>
        <fullName evidence="4">phosphoglycolate phosphatase</fullName>
        <ecNumber evidence="4">3.1.3.18</ecNumber>
    </recommendedName>
</protein>
<dbReference type="SFLD" id="SFLDS00003">
    <property type="entry name" value="Haloacid_Dehalogenase"/>
    <property type="match status" value="1"/>
</dbReference>
<dbReference type="GO" id="GO:0005829">
    <property type="term" value="C:cytosol"/>
    <property type="evidence" value="ECO:0007669"/>
    <property type="project" value="TreeGrafter"/>
</dbReference>
<dbReference type="PROSITE" id="PS01228">
    <property type="entry name" value="COF_1"/>
    <property type="match status" value="1"/>
</dbReference>
<dbReference type="GO" id="GO:0006281">
    <property type="term" value="P:DNA repair"/>
    <property type="evidence" value="ECO:0007669"/>
    <property type="project" value="TreeGrafter"/>
</dbReference>
<dbReference type="InterPro" id="IPR006439">
    <property type="entry name" value="HAD-SF_hydro_IA"/>
</dbReference>
<reference evidence="5" key="2">
    <citation type="journal article" date="2021" name="PeerJ">
        <title>Extensive microbial diversity within the chicken gut microbiome revealed by metagenomics and culture.</title>
        <authorList>
            <person name="Gilroy R."/>
            <person name="Ravi A."/>
            <person name="Getino M."/>
            <person name="Pursley I."/>
            <person name="Horton D.L."/>
            <person name="Alikhan N.F."/>
            <person name="Baker D."/>
            <person name="Gharbi K."/>
            <person name="Hall N."/>
            <person name="Watson M."/>
            <person name="Adriaenssens E.M."/>
            <person name="Foster-Nyarko E."/>
            <person name="Jarju S."/>
            <person name="Secka A."/>
            <person name="Antonio M."/>
            <person name="Oren A."/>
            <person name="Chaudhuri R.R."/>
            <person name="La Ragione R."/>
            <person name="Hildebrand F."/>
            <person name="Pallen M.J."/>
        </authorList>
    </citation>
    <scope>NUCLEOTIDE SEQUENCE</scope>
    <source>
        <strain evidence="5">21143</strain>
    </source>
</reference>
<dbReference type="EC" id="3.1.3.18" evidence="4"/>
<dbReference type="Gene3D" id="1.10.150.240">
    <property type="entry name" value="Putative phosphatase, domain 2"/>
    <property type="match status" value="1"/>
</dbReference>
<dbReference type="Gene3D" id="3.40.50.1000">
    <property type="entry name" value="HAD superfamily/HAD-like"/>
    <property type="match status" value="1"/>
</dbReference>
<comment type="similarity">
    <text evidence="3">Belongs to the HAD-like hydrolase superfamily. CbbY/CbbZ/Gph/YieH family.</text>
</comment>
<dbReference type="InterPro" id="IPR023214">
    <property type="entry name" value="HAD_sf"/>
</dbReference>
<evidence type="ECO:0000256" key="2">
    <source>
        <dbReference type="ARBA" id="ARBA00004818"/>
    </source>
</evidence>
<sequence>MKRLVIFDLDGTLLNTIGDLAEATNYALEQCGYPQHAVEEYNMFVGNGIAKLFERALPENARSAEHIARMRSFFVPYYDSHNVCRTRPYEGMPELLAELQRRGALLAVASNKYQQATEKLVAHFFPKIKFISVLGQREGIPVKPDPTIVYDILAKAPVEADEVLYVGDSGVDMQTAAAARVLSVGVAWGFRSREELECAGAGYLVDSPYEILDIYERG</sequence>
<organism evidence="5 6">
    <name type="scientific">Candidatus Caccoplasma intestinavium</name>
    <dbReference type="NCBI Taxonomy" id="2840716"/>
    <lineage>
        <taxon>Bacteria</taxon>
        <taxon>Pseudomonadati</taxon>
        <taxon>Bacteroidota</taxon>
        <taxon>Bacteroidia</taxon>
        <taxon>Bacteroidales</taxon>
        <taxon>Bacteroidaceae</taxon>
        <taxon>Bacteroidaceae incertae sedis</taxon>
        <taxon>Candidatus Caccoplasma</taxon>
    </lineage>
</organism>
<dbReference type="InterPro" id="IPR023198">
    <property type="entry name" value="PGP-like_dom2"/>
</dbReference>
<dbReference type="SFLD" id="SFLDG01135">
    <property type="entry name" value="C1.5.6:_HAD__Beta-PGM__Phospha"/>
    <property type="match status" value="1"/>
</dbReference>
<dbReference type="PANTHER" id="PTHR43434:SF1">
    <property type="entry name" value="PHOSPHOGLYCOLATE PHOSPHATASE"/>
    <property type="match status" value="1"/>
</dbReference>
<dbReference type="NCBIfam" id="TIGR01549">
    <property type="entry name" value="HAD-SF-IA-v1"/>
    <property type="match status" value="1"/>
</dbReference>
<dbReference type="AlphaFoldDB" id="A0A9D1KCV4"/>
<evidence type="ECO:0000256" key="4">
    <source>
        <dbReference type="ARBA" id="ARBA00013078"/>
    </source>
</evidence>
<dbReference type="Proteomes" id="UP000886722">
    <property type="component" value="Unassembled WGS sequence"/>
</dbReference>
<evidence type="ECO:0000313" key="6">
    <source>
        <dbReference type="Proteomes" id="UP000886722"/>
    </source>
</evidence>
<dbReference type="EMBL" id="DVKT01000054">
    <property type="protein sequence ID" value="HIT39808.1"/>
    <property type="molecule type" value="Genomic_DNA"/>
</dbReference>
<dbReference type="PANTHER" id="PTHR43434">
    <property type="entry name" value="PHOSPHOGLYCOLATE PHOSPHATASE"/>
    <property type="match status" value="1"/>
</dbReference>
<dbReference type="SFLD" id="SFLDG01129">
    <property type="entry name" value="C1.5:_HAD__Beta-PGM__Phosphata"/>
    <property type="match status" value="1"/>
</dbReference>
<evidence type="ECO:0000256" key="1">
    <source>
        <dbReference type="ARBA" id="ARBA00000830"/>
    </source>
</evidence>
<dbReference type="InterPro" id="IPR041492">
    <property type="entry name" value="HAD_2"/>
</dbReference>
<dbReference type="Pfam" id="PF13419">
    <property type="entry name" value="HAD_2"/>
    <property type="match status" value="1"/>
</dbReference>
<comment type="caution">
    <text evidence="5">The sequence shown here is derived from an EMBL/GenBank/DDBJ whole genome shotgun (WGS) entry which is preliminary data.</text>
</comment>
<reference evidence="5" key="1">
    <citation type="submission" date="2020-10" db="EMBL/GenBank/DDBJ databases">
        <authorList>
            <person name="Gilroy R."/>
        </authorList>
    </citation>
    <scope>NUCLEOTIDE SEQUENCE</scope>
    <source>
        <strain evidence="5">21143</strain>
    </source>
</reference>
<name>A0A9D1KCV4_9BACT</name>
<evidence type="ECO:0000313" key="5">
    <source>
        <dbReference type="EMBL" id="HIT39808.1"/>
    </source>
</evidence>
<dbReference type="GO" id="GO:0008967">
    <property type="term" value="F:phosphoglycolate phosphatase activity"/>
    <property type="evidence" value="ECO:0007669"/>
    <property type="project" value="UniProtKB-EC"/>
</dbReference>
<dbReference type="SUPFAM" id="SSF56784">
    <property type="entry name" value="HAD-like"/>
    <property type="match status" value="1"/>
</dbReference>
<comment type="pathway">
    <text evidence="2">Organic acid metabolism; glycolate biosynthesis; glycolate from 2-phosphoglycolate: step 1/1.</text>
</comment>
<keyword evidence="5" id="KW-0378">Hydrolase</keyword>